<keyword evidence="3" id="KW-0436">Ligase</keyword>
<dbReference type="Pfam" id="PF17788">
    <property type="entry name" value="HypF_C"/>
    <property type="match status" value="1"/>
</dbReference>
<dbReference type="Gene3D" id="3.90.870.50">
    <property type="match status" value="1"/>
</dbReference>
<evidence type="ECO:0000256" key="4">
    <source>
        <dbReference type="ARBA" id="ARBA00022723"/>
    </source>
</evidence>
<dbReference type="Proteomes" id="UP000605099">
    <property type="component" value="Unassembled WGS sequence"/>
</dbReference>
<dbReference type="NCBIfam" id="TIGR00143">
    <property type="entry name" value="hypF"/>
    <property type="match status" value="1"/>
</dbReference>
<feature type="active site" evidence="9">
    <location>
        <position position="50"/>
    </location>
</feature>
<dbReference type="Pfam" id="PF00708">
    <property type="entry name" value="Acylphosphatase"/>
    <property type="match status" value="1"/>
</dbReference>
<evidence type="ECO:0000256" key="1">
    <source>
        <dbReference type="ARBA" id="ARBA00004711"/>
    </source>
</evidence>
<keyword evidence="13" id="KW-1185">Reference proteome</keyword>
<dbReference type="PANTHER" id="PTHR42959">
    <property type="entry name" value="CARBAMOYLTRANSFERASE"/>
    <property type="match status" value="1"/>
</dbReference>
<evidence type="ECO:0000313" key="13">
    <source>
        <dbReference type="Proteomes" id="UP000605099"/>
    </source>
</evidence>
<dbReference type="InterPro" id="IPR041440">
    <property type="entry name" value="HypF_C"/>
</dbReference>
<dbReference type="PANTHER" id="PTHR42959:SF1">
    <property type="entry name" value="CARBAMOYLTRANSFERASE HYPF"/>
    <property type="match status" value="1"/>
</dbReference>
<proteinExistence type="inferred from homology"/>
<comment type="similarity">
    <text evidence="2 8">Belongs to the carbamoyltransferase HypF family.</text>
</comment>
<dbReference type="PROSITE" id="PS00150">
    <property type="entry name" value="ACYLPHOSPHATASE_1"/>
    <property type="match status" value="1"/>
</dbReference>
<dbReference type="PIRSF" id="PIRSF006256">
    <property type="entry name" value="CMPcnvr_hdrg_mat"/>
    <property type="match status" value="1"/>
</dbReference>
<evidence type="ECO:0000259" key="10">
    <source>
        <dbReference type="PROSITE" id="PS51160"/>
    </source>
</evidence>
<dbReference type="EC" id="6.2.-.-" evidence="8"/>
<feature type="domain" description="Acylphosphatase-like" evidence="10">
    <location>
        <begin position="17"/>
        <end position="103"/>
    </location>
</feature>
<dbReference type="Pfam" id="PF22521">
    <property type="entry name" value="HypF_C_2"/>
    <property type="match status" value="1"/>
</dbReference>
<dbReference type="InterPro" id="IPR017945">
    <property type="entry name" value="DHBP_synth_RibB-like_a/b_dom"/>
</dbReference>
<dbReference type="PROSITE" id="PS51160">
    <property type="entry name" value="ACYLPHOSPHATASE_3"/>
    <property type="match status" value="1"/>
</dbReference>
<dbReference type="InterPro" id="IPR051060">
    <property type="entry name" value="Carbamoyltrans_HypF-like"/>
</dbReference>
<dbReference type="PROSITE" id="PS51163">
    <property type="entry name" value="YRDC"/>
    <property type="match status" value="1"/>
</dbReference>
<keyword evidence="4" id="KW-0479">Metal-binding</keyword>
<dbReference type="Pfam" id="PF07503">
    <property type="entry name" value="zf-HYPF"/>
    <property type="match status" value="2"/>
</dbReference>
<evidence type="ECO:0000259" key="11">
    <source>
        <dbReference type="PROSITE" id="PS51163"/>
    </source>
</evidence>
<dbReference type="SUPFAM" id="SSF55821">
    <property type="entry name" value="YrdC/RibB"/>
    <property type="match status" value="1"/>
</dbReference>
<accession>A0ABQ2JGB6</accession>
<dbReference type="Pfam" id="PF01300">
    <property type="entry name" value="Sua5_yciO_yrdC"/>
    <property type="match status" value="1"/>
</dbReference>
<feature type="domain" description="YrdC-like" evidence="11">
    <location>
        <begin position="214"/>
        <end position="398"/>
    </location>
</feature>
<evidence type="ECO:0000256" key="8">
    <source>
        <dbReference type="PIRNR" id="PIRNR006256"/>
    </source>
</evidence>
<dbReference type="InterPro" id="IPR001792">
    <property type="entry name" value="Acylphosphatase-like_dom"/>
</dbReference>
<evidence type="ECO:0000256" key="3">
    <source>
        <dbReference type="ARBA" id="ARBA00022598"/>
    </source>
</evidence>
<keyword evidence="6" id="KW-0862">Zinc</keyword>
<dbReference type="InterPro" id="IPR017968">
    <property type="entry name" value="Acylphosphatase_CS"/>
</dbReference>
<dbReference type="InterPro" id="IPR055128">
    <property type="entry name" value="HypF_C_2"/>
</dbReference>
<comment type="catalytic activity">
    <reaction evidence="9">
        <text>an acyl phosphate + H2O = a carboxylate + phosphate + H(+)</text>
        <dbReference type="Rhea" id="RHEA:14965"/>
        <dbReference type="ChEBI" id="CHEBI:15377"/>
        <dbReference type="ChEBI" id="CHEBI:15378"/>
        <dbReference type="ChEBI" id="CHEBI:29067"/>
        <dbReference type="ChEBI" id="CHEBI:43474"/>
        <dbReference type="ChEBI" id="CHEBI:59918"/>
        <dbReference type="EC" id="3.6.1.7"/>
    </reaction>
</comment>
<keyword evidence="9" id="KW-0378">Hydrolase</keyword>
<protein>
    <recommendedName>
        <fullName evidence="8">Carbamoyltransferase HypF</fullName>
        <ecNumber evidence="8">6.2.-.-</ecNumber>
    </recommendedName>
</protein>
<gene>
    <name evidence="12" type="primary">hypF</name>
    <name evidence="12" type="ORF">GCM10011349_13410</name>
</gene>
<dbReference type="InterPro" id="IPR004421">
    <property type="entry name" value="Carbamoyltransferase_HypF"/>
</dbReference>
<reference evidence="13" key="1">
    <citation type="journal article" date="2019" name="Int. J. Syst. Evol. Microbiol.">
        <title>The Global Catalogue of Microorganisms (GCM) 10K type strain sequencing project: providing services to taxonomists for standard genome sequencing and annotation.</title>
        <authorList>
            <consortium name="The Broad Institute Genomics Platform"/>
            <consortium name="The Broad Institute Genome Sequencing Center for Infectious Disease"/>
            <person name="Wu L."/>
            <person name="Ma J."/>
        </authorList>
    </citation>
    <scope>NUCLEOTIDE SEQUENCE [LARGE SCALE GENOMIC DNA]</scope>
    <source>
        <strain evidence="13">CGMCC 1.6784</strain>
    </source>
</reference>
<dbReference type="RefSeq" id="WP_188818887.1">
    <property type="nucleotide sequence ID" value="NZ_BMLK01000005.1"/>
</dbReference>
<keyword evidence="5" id="KW-0863">Zinc-finger</keyword>
<sequence length="775" mass="83458">MNRPASPTETGTSARKRVRLLVHGAVQGVGFRPFVYQQARSLKLFGWVENSAQGLTVEVEGDSRNVDTLVHLIRETPPPNAAVAAIETHEIDWRGDVAFAIRASAVSGARTAEVLPDLATCEDCLRELFDPADRRHLYPFINCTQCGPRYSIIEDIPYDRVRTSMRHFPMCPACTAEYENAENRRFHAEPNACPACGPRLALLTAGGKVVAREHEALLAAASAIRRGQIVAAKGIGGFHLIVDARSDTVVQRLRQRKRREVKPFAVMFPSLTMLREGCDFSPVEEALLVSPARPIVLVRRKCSPIATTVAPDNPWLGALLPYAPLHHLLMRELGFPVVATSGNLANEPIVTGEDEARRRLAGIADLFLVHDRPIARPVDDSVARIVCGRELILRRARGYAPVSVSVKGMRAGILAMGGHLKTTVVLGATDRAVMSGHIGDLETAAARTVHARAVADSVRLLHIEPRLVACDLHPEYASAHAAEATGLPHIAVQHHLAHVAACMAEHGLVPPVLGVAWDGAGYGPDRTIWGGEFLLVTPAGWRRVAHLRRFRLPGGDAAMRESRRAALGLLYEAFGEKAFAMTALAPMAAFTPAERSVLCAQLQREVNAPLTSSVGRLFDAFAALTGLRQRADYEGQAAAALEWAAEGQADPRCYEFPLREKSEDEPLIVDWRPALETCLADLRAGTNAGAISAAFHAGLAAAIAAVAQRTGERCVALTGGCFQNARLTEAAVAALRAAGCEPIWHESIPPNDGGLALGQATWAAWSSQRGETPCA</sequence>
<dbReference type="EMBL" id="BMLK01000005">
    <property type="protein sequence ID" value="GGN46349.1"/>
    <property type="molecule type" value="Genomic_DNA"/>
</dbReference>
<dbReference type="Gene3D" id="3.30.420.360">
    <property type="match status" value="1"/>
</dbReference>
<dbReference type="Gene3D" id="3.30.110.120">
    <property type="match status" value="1"/>
</dbReference>
<dbReference type="InterPro" id="IPR036046">
    <property type="entry name" value="Acylphosphatase-like_dom_sf"/>
</dbReference>
<evidence type="ECO:0000256" key="7">
    <source>
        <dbReference type="ARBA" id="ARBA00048220"/>
    </source>
</evidence>
<evidence type="ECO:0000313" key="12">
    <source>
        <dbReference type="EMBL" id="GGN46349.1"/>
    </source>
</evidence>
<evidence type="ECO:0000256" key="6">
    <source>
        <dbReference type="ARBA" id="ARBA00022833"/>
    </source>
</evidence>
<name>A0ABQ2JGB6_9SPHN</name>
<evidence type="ECO:0000256" key="9">
    <source>
        <dbReference type="PROSITE-ProRule" id="PRU00520"/>
    </source>
</evidence>
<evidence type="ECO:0000256" key="2">
    <source>
        <dbReference type="ARBA" id="ARBA00008097"/>
    </source>
</evidence>
<comment type="caution">
    <text evidence="12">The sequence shown here is derived from an EMBL/GenBank/DDBJ whole genome shotgun (WGS) entry which is preliminary data.</text>
</comment>
<dbReference type="SUPFAM" id="SSF54975">
    <property type="entry name" value="Acylphosphatase/BLUF domain-like"/>
    <property type="match status" value="1"/>
</dbReference>
<organism evidence="12 13">
    <name type="scientific">Novosphingobium indicum</name>
    <dbReference type="NCBI Taxonomy" id="462949"/>
    <lineage>
        <taxon>Bacteria</taxon>
        <taxon>Pseudomonadati</taxon>
        <taxon>Pseudomonadota</taxon>
        <taxon>Alphaproteobacteria</taxon>
        <taxon>Sphingomonadales</taxon>
        <taxon>Sphingomonadaceae</taxon>
        <taxon>Novosphingobium</taxon>
    </lineage>
</organism>
<dbReference type="Gene3D" id="3.30.420.40">
    <property type="match status" value="1"/>
</dbReference>
<dbReference type="InterPro" id="IPR006070">
    <property type="entry name" value="Sua5-like_dom"/>
</dbReference>
<comment type="function">
    <text evidence="8">Involved in the maturation of [NiFe] hydrogenases. Along with HypE, it catalyzes the synthesis of the CN ligands of the active site iron of [NiFe]-hydrogenases. HypF functions as a carbamoyl transferase using carbamoylphosphate as a substrate and transferring the carboxamido moiety in an ATP-dependent reaction to the thiolate of the C-terminal cysteine of HypE yielding a protein-S-carboxamide.</text>
</comment>
<dbReference type="InterPro" id="IPR011125">
    <property type="entry name" value="Znf_HypF"/>
</dbReference>
<evidence type="ECO:0000256" key="5">
    <source>
        <dbReference type="ARBA" id="ARBA00022771"/>
    </source>
</evidence>
<comment type="pathway">
    <text evidence="1 8">Protein modification; [NiFe] hydrogenase maturation.</text>
</comment>
<feature type="active site" evidence="9">
    <location>
        <position position="32"/>
    </location>
</feature>
<comment type="catalytic activity">
    <reaction evidence="7 8">
        <text>C-terminal L-cysteinyl-[HypE protein] + carbamoyl phosphate + ATP + H2O = C-terminal S-carboxamide-L-cysteinyl-[HypE protein] + AMP + phosphate + diphosphate + H(+)</text>
        <dbReference type="Rhea" id="RHEA:55636"/>
        <dbReference type="Rhea" id="RHEA-COMP:14247"/>
        <dbReference type="Rhea" id="RHEA-COMP:14392"/>
        <dbReference type="ChEBI" id="CHEBI:15377"/>
        <dbReference type="ChEBI" id="CHEBI:15378"/>
        <dbReference type="ChEBI" id="CHEBI:30616"/>
        <dbReference type="ChEBI" id="CHEBI:33019"/>
        <dbReference type="ChEBI" id="CHEBI:43474"/>
        <dbReference type="ChEBI" id="CHEBI:58228"/>
        <dbReference type="ChEBI" id="CHEBI:76913"/>
        <dbReference type="ChEBI" id="CHEBI:139126"/>
        <dbReference type="ChEBI" id="CHEBI:456215"/>
    </reaction>
</comment>